<protein>
    <recommendedName>
        <fullName evidence="5">DUF1499 domain-containing protein</fullName>
    </recommendedName>
</protein>
<gene>
    <name evidence="3" type="ORF">Mag101_06430</name>
</gene>
<keyword evidence="2" id="KW-0812">Transmembrane</keyword>
<keyword evidence="4" id="KW-1185">Reference proteome</keyword>
<dbReference type="EMBL" id="CP019650">
    <property type="protein sequence ID" value="AQQ67313.1"/>
    <property type="molecule type" value="Genomic_DNA"/>
</dbReference>
<keyword evidence="2" id="KW-1133">Transmembrane helix</keyword>
<feature type="transmembrane region" description="Helical" evidence="2">
    <location>
        <begin position="79"/>
        <end position="98"/>
    </location>
</feature>
<name>A0A1Q2M3L1_9GAMM</name>
<evidence type="ECO:0000313" key="4">
    <source>
        <dbReference type="Proteomes" id="UP000188219"/>
    </source>
</evidence>
<dbReference type="AlphaFoldDB" id="A0A1Q2M3L1"/>
<dbReference type="RefSeq" id="WP_077402372.1">
    <property type="nucleotide sequence ID" value="NZ_CP019650.1"/>
</dbReference>
<evidence type="ECO:0000313" key="3">
    <source>
        <dbReference type="EMBL" id="AQQ67313.1"/>
    </source>
</evidence>
<keyword evidence="2" id="KW-0472">Membrane</keyword>
<proteinExistence type="predicted"/>
<evidence type="ECO:0008006" key="5">
    <source>
        <dbReference type="Google" id="ProtNLM"/>
    </source>
</evidence>
<accession>A0A1Q2M3L1</accession>
<dbReference type="OrthoDB" id="1523552at2"/>
<feature type="transmembrane region" description="Helical" evidence="2">
    <location>
        <begin position="20"/>
        <end position="37"/>
    </location>
</feature>
<feature type="transmembrane region" description="Helical" evidence="2">
    <location>
        <begin position="43"/>
        <end position="67"/>
    </location>
</feature>
<sequence>MLRSGRPRHWSRWLYRIQWILLALIGLAIVAVRVGVLKLDSTYSAFTALGLAMIAVALIAMLVFLWGMVKRNAEARTSALWAMLLAVVPVAVPMMLVGQQNLNMPALYDITTDLKDPPEFDMLISLRREGDNSPDYPGRVAADIQAATPAYADIKPLIVDVPTRTVIEHAEKVARELGWRVIAVQPAKGRLELVGRTPLLGLTQDIVVRVRPHEPEKADESAATEKPSAEQTKQAGATPASAKQGPVRVDVRSASRTGARDLGSNAGSIRLFLGHLQQRLERWAGEQPPVAQ</sequence>
<dbReference type="KEGG" id="maga:Mag101_06430"/>
<organism evidence="3 4">
    <name type="scientific">Microbulbifer agarilyticus</name>
    <dbReference type="NCBI Taxonomy" id="260552"/>
    <lineage>
        <taxon>Bacteria</taxon>
        <taxon>Pseudomonadati</taxon>
        <taxon>Pseudomonadota</taxon>
        <taxon>Gammaproteobacteria</taxon>
        <taxon>Cellvibrionales</taxon>
        <taxon>Microbulbiferaceae</taxon>
        <taxon>Microbulbifer</taxon>
    </lineage>
</organism>
<reference evidence="3" key="1">
    <citation type="submission" date="2017-02" db="EMBL/GenBank/DDBJ databases">
        <title>Genome of Microbulbifer agarilyticus GP101.</title>
        <authorList>
            <person name="Jung J."/>
            <person name="Bae S.S."/>
            <person name="Baek K."/>
        </authorList>
    </citation>
    <scope>NUCLEOTIDE SEQUENCE [LARGE SCALE GENOMIC DNA]</scope>
    <source>
        <strain evidence="3">GP101</strain>
    </source>
</reference>
<dbReference type="InterPro" id="IPR010865">
    <property type="entry name" value="DUF1499"/>
</dbReference>
<evidence type="ECO:0000256" key="1">
    <source>
        <dbReference type="SAM" id="MobiDB-lite"/>
    </source>
</evidence>
<evidence type="ECO:0000256" key="2">
    <source>
        <dbReference type="SAM" id="Phobius"/>
    </source>
</evidence>
<dbReference type="Proteomes" id="UP000188219">
    <property type="component" value="Chromosome"/>
</dbReference>
<feature type="region of interest" description="Disordered" evidence="1">
    <location>
        <begin position="213"/>
        <end position="264"/>
    </location>
</feature>
<dbReference type="Pfam" id="PF07386">
    <property type="entry name" value="DUF1499"/>
    <property type="match status" value="2"/>
</dbReference>